<sequence>MGPACARSKPRRDIWCARADDANRACWAHASLDTRSGTPTINKPPVLSSQRALRSTFFIPSLTEPEISASFQLLRDEDNHWTFPFLPPQLSFNLVLLTAMYLSYVFVSLLAALQVYGLGLAEQVGSSLSRRGPCDEYCTQADAVAPGCESASNRDQCICTAANYELMDACITCMVIEAKGRDAAVGLIDGTDGTSAELVEQTGEEVKDRMIKSCAAAGYPLDASGGTVTTMRGGPSGSVTTQGSSASFTPASSGMKGTASTTASSAAAVTSSAGNGGVRVSSVGGSVLFVVGVVSALL</sequence>
<name>A0A4Y7TUB9_COPMI</name>
<evidence type="ECO:0000313" key="3">
    <source>
        <dbReference type="EMBL" id="TEB37775.1"/>
    </source>
</evidence>
<dbReference type="OrthoDB" id="3017900at2759"/>
<evidence type="ECO:0000256" key="1">
    <source>
        <dbReference type="SAM" id="MobiDB-lite"/>
    </source>
</evidence>
<dbReference type="EMBL" id="QPFP01000003">
    <property type="protein sequence ID" value="TEB37775.1"/>
    <property type="molecule type" value="Genomic_DNA"/>
</dbReference>
<feature type="region of interest" description="Disordered" evidence="1">
    <location>
        <begin position="226"/>
        <end position="255"/>
    </location>
</feature>
<dbReference type="Proteomes" id="UP000298030">
    <property type="component" value="Unassembled WGS sequence"/>
</dbReference>
<keyword evidence="4" id="KW-1185">Reference proteome</keyword>
<keyword evidence="2" id="KW-0812">Transmembrane</keyword>
<keyword evidence="2" id="KW-1133">Transmembrane helix</keyword>
<gene>
    <name evidence="3" type="ORF">FA13DRAFT_1725424</name>
</gene>
<dbReference type="AlphaFoldDB" id="A0A4Y7TUB9"/>
<organism evidence="3 4">
    <name type="scientific">Coprinellus micaceus</name>
    <name type="common">Glistening ink-cap mushroom</name>
    <name type="synonym">Coprinus micaceus</name>
    <dbReference type="NCBI Taxonomy" id="71717"/>
    <lineage>
        <taxon>Eukaryota</taxon>
        <taxon>Fungi</taxon>
        <taxon>Dikarya</taxon>
        <taxon>Basidiomycota</taxon>
        <taxon>Agaricomycotina</taxon>
        <taxon>Agaricomycetes</taxon>
        <taxon>Agaricomycetidae</taxon>
        <taxon>Agaricales</taxon>
        <taxon>Agaricineae</taxon>
        <taxon>Psathyrellaceae</taxon>
        <taxon>Coprinellus</taxon>
    </lineage>
</organism>
<comment type="caution">
    <text evidence="3">The sequence shown here is derived from an EMBL/GenBank/DDBJ whole genome shotgun (WGS) entry which is preliminary data.</text>
</comment>
<proteinExistence type="predicted"/>
<accession>A0A4Y7TUB9</accession>
<keyword evidence="2" id="KW-0472">Membrane</keyword>
<evidence type="ECO:0000313" key="4">
    <source>
        <dbReference type="Proteomes" id="UP000298030"/>
    </source>
</evidence>
<feature type="compositionally biased region" description="Polar residues" evidence="1">
    <location>
        <begin position="237"/>
        <end position="250"/>
    </location>
</feature>
<evidence type="ECO:0000256" key="2">
    <source>
        <dbReference type="SAM" id="Phobius"/>
    </source>
</evidence>
<protein>
    <submittedName>
        <fullName evidence="3">Uncharacterized protein</fullName>
    </submittedName>
</protein>
<feature type="transmembrane region" description="Helical" evidence="2">
    <location>
        <begin position="94"/>
        <end position="121"/>
    </location>
</feature>
<reference evidence="3 4" key="1">
    <citation type="journal article" date="2019" name="Nat. Ecol. Evol.">
        <title>Megaphylogeny resolves global patterns of mushroom evolution.</title>
        <authorList>
            <person name="Varga T."/>
            <person name="Krizsan K."/>
            <person name="Foldi C."/>
            <person name="Dima B."/>
            <person name="Sanchez-Garcia M."/>
            <person name="Sanchez-Ramirez S."/>
            <person name="Szollosi G.J."/>
            <person name="Szarkandi J.G."/>
            <person name="Papp V."/>
            <person name="Albert L."/>
            <person name="Andreopoulos W."/>
            <person name="Angelini C."/>
            <person name="Antonin V."/>
            <person name="Barry K.W."/>
            <person name="Bougher N.L."/>
            <person name="Buchanan P."/>
            <person name="Buyck B."/>
            <person name="Bense V."/>
            <person name="Catcheside P."/>
            <person name="Chovatia M."/>
            <person name="Cooper J."/>
            <person name="Damon W."/>
            <person name="Desjardin D."/>
            <person name="Finy P."/>
            <person name="Geml J."/>
            <person name="Haridas S."/>
            <person name="Hughes K."/>
            <person name="Justo A."/>
            <person name="Karasinski D."/>
            <person name="Kautmanova I."/>
            <person name="Kiss B."/>
            <person name="Kocsube S."/>
            <person name="Kotiranta H."/>
            <person name="LaButti K.M."/>
            <person name="Lechner B.E."/>
            <person name="Liimatainen K."/>
            <person name="Lipzen A."/>
            <person name="Lukacs Z."/>
            <person name="Mihaltcheva S."/>
            <person name="Morgado L.N."/>
            <person name="Niskanen T."/>
            <person name="Noordeloos M.E."/>
            <person name="Ohm R.A."/>
            <person name="Ortiz-Santana B."/>
            <person name="Ovrebo C."/>
            <person name="Racz N."/>
            <person name="Riley R."/>
            <person name="Savchenko A."/>
            <person name="Shiryaev A."/>
            <person name="Soop K."/>
            <person name="Spirin V."/>
            <person name="Szebenyi C."/>
            <person name="Tomsovsky M."/>
            <person name="Tulloss R.E."/>
            <person name="Uehling J."/>
            <person name="Grigoriev I.V."/>
            <person name="Vagvolgyi C."/>
            <person name="Papp T."/>
            <person name="Martin F.M."/>
            <person name="Miettinen O."/>
            <person name="Hibbett D.S."/>
            <person name="Nagy L.G."/>
        </authorList>
    </citation>
    <scope>NUCLEOTIDE SEQUENCE [LARGE SCALE GENOMIC DNA]</scope>
    <source>
        <strain evidence="3 4">FP101781</strain>
    </source>
</reference>